<dbReference type="EMBL" id="MT142333">
    <property type="protein sequence ID" value="QJA78374.1"/>
    <property type="molecule type" value="Genomic_DNA"/>
</dbReference>
<evidence type="ECO:0000313" key="2">
    <source>
        <dbReference type="EMBL" id="QJA78374.1"/>
    </source>
</evidence>
<accession>A0A6M3IRK5</accession>
<sequence>MFPLHSDYQEMKNLAAICIEDLMLAALPKQNMEQRLALAKGHFTEAEIARWKSIYWDTYQRGKAAADVSFPNPNAAHCRFVKL</sequence>
<gene>
    <name evidence="2" type="ORF">MM415A01080_0021</name>
    <name evidence="1" type="ORF">MM415B01222_0034</name>
</gene>
<name>A0A6M3IRK5_9ZZZZ</name>
<reference evidence="1" key="1">
    <citation type="submission" date="2020-03" db="EMBL/GenBank/DDBJ databases">
        <title>The deep terrestrial virosphere.</title>
        <authorList>
            <person name="Holmfeldt K."/>
            <person name="Nilsson E."/>
            <person name="Simone D."/>
            <person name="Lopez-Fernandez M."/>
            <person name="Wu X."/>
            <person name="de Brujin I."/>
            <person name="Lundin D."/>
            <person name="Andersson A."/>
            <person name="Bertilsson S."/>
            <person name="Dopson M."/>
        </authorList>
    </citation>
    <scope>NUCLEOTIDE SEQUENCE</scope>
    <source>
        <strain evidence="2">MM415A01080</strain>
        <strain evidence="1">MM415B01222</strain>
    </source>
</reference>
<protein>
    <submittedName>
        <fullName evidence="1">Uncharacterized protein</fullName>
    </submittedName>
</protein>
<proteinExistence type="predicted"/>
<dbReference type="AlphaFoldDB" id="A0A6M3IRK5"/>
<evidence type="ECO:0000313" key="1">
    <source>
        <dbReference type="EMBL" id="QJA59888.1"/>
    </source>
</evidence>
<organism evidence="1">
    <name type="scientific">viral metagenome</name>
    <dbReference type="NCBI Taxonomy" id="1070528"/>
    <lineage>
        <taxon>unclassified sequences</taxon>
        <taxon>metagenomes</taxon>
        <taxon>organismal metagenomes</taxon>
    </lineage>
</organism>
<dbReference type="EMBL" id="MT141387">
    <property type="protein sequence ID" value="QJA59888.1"/>
    <property type="molecule type" value="Genomic_DNA"/>
</dbReference>